<dbReference type="InterPro" id="IPR010982">
    <property type="entry name" value="Lambda_DNA-bd_dom_sf"/>
</dbReference>
<dbReference type="GO" id="GO:0000976">
    <property type="term" value="F:transcription cis-regulatory region binding"/>
    <property type="evidence" value="ECO:0007669"/>
    <property type="project" value="TreeGrafter"/>
</dbReference>
<proteinExistence type="predicted"/>
<name>A0AAP6XKR3_9CORY</name>
<dbReference type="InterPro" id="IPR000843">
    <property type="entry name" value="HTH_LacI"/>
</dbReference>
<comment type="caution">
    <text evidence="5">The sequence shown here is derived from an EMBL/GenBank/DDBJ whole genome shotgun (WGS) entry which is preliminary data.</text>
</comment>
<evidence type="ECO:0000313" key="6">
    <source>
        <dbReference type="Proteomes" id="UP000591626"/>
    </source>
</evidence>
<feature type="domain" description="HTH lacI-type" evidence="4">
    <location>
        <begin position="5"/>
        <end position="59"/>
    </location>
</feature>
<evidence type="ECO:0000259" key="4">
    <source>
        <dbReference type="PROSITE" id="PS50932"/>
    </source>
</evidence>
<evidence type="ECO:0000313" key="5">
    <source>
        <dbReference type="EMBL" id="NJJ03012.1"/>
    </source>
</evidence>
<dbReference type="GO" id="GO:0003700">
    <property type="term" value="F:DNA-binding transcription factor activity"/>
    <property type="evidence" value="ECO:0007669"/>
    <property type="project" value="TreeGrafter"/>
</dbReference>
<dbReference type="EMBL" id="JAAUVV010000001">
    <property type="protein sequence ID" value="NJJ03012.1"/>
    <property type="molecule type" value="Genomic_DNA"/>
</dbReference>
<dbReference type="Pfam" id="PF13377">
    <property type="entry name" value="Peripla_BP_3"/>
    <property type="match status" value="1"/>
</dbReference>
<gene>
    <name evidence="5" type="ORF">HC138_01245</name>
</gene>
<dbReference type="Gene3D" id="3.40.50.2300">
    <property type="match status" value="2"/>
</dbReference>
<evidence type="ECO:0000256" key="3">
    <source>
        <dbReference type="ARBA" id="ARBA00023163"/>
    </source>
</evidence>
<dbReference type="AlphaFoldDB" id="A0AAP6XKR3"/>
<keyword evidence="1" id="KW-0805">Transcription regulation</keyword>
<dbReference type="InterPro" id="IPR028082">
    <property type="entry name" value="Peripla_BP_I"/>
</dbReference>
<dbReference type="SMART" id="SM00354">
    <property type="entry name" value="HTH_LACI"/>
    <property type="match status" value="1"/>
</dbReference>
<dbReference type="CDD" id="cd01392">
    <property type="entry name" value="HTH_LacI"/>
    <property type="match status" value="1"/>
</dbReference>
<dbReference type="PROSITE" id="PS50932">
    <property type="entry name" value="HTH_LACI_2"/>
    <property type="match status" value="1"/>
</dbReference>
<keyword evidence="2" id="KW-0238">DNA-binding</keyword>
<evidence type="ECO:0000256" key="1">
    <source>
        <dbReference type="ARBA" id="ARBA00023015"/>
    </source>
</evidence>
<reference evidence="5 6" key="1">
    <citation type="submission" date="2020-03" db="EMBL/GenBank/DDBJ databases">
        <title>Draft genome sequences of bacterial isolates from the female urobiome.</title>
        <authorList>
            <person name="Miller-Ensminger T."/>
            <person name="Wolfe A.J."/>
            <person name="Putonti C."/>
        </authorList>
    </citation>
    <scope>NUCLEOTIDE SEQUENCE [LARGE SCALE GENOMIC DNA]</scope>
    <source>
        <strain evidence="5 6">UMB8490</strain>
    </source>
</reference>
<dbReference type="PROSITE" id="PS00356">
    <property type="entry name" value="HTH_LACI_1"/>
    <property type="match status" value="1"/>
</dbReference>
<dbReference type="SUPFAM" id="SSF53822">
    <property type="entry name" value="Periplasmic binding protein-like I"/>
    <property type="match status" value="1"/>
</dbReference>
<accession>A0AAP6XKR3</accession>
<keyword evidence="3" id="KW-0804">Transcription</keyword>
<dbReference type="PANTHER" id="PTHR30146">
    <property type="entry name" value="LACI-RELATED TRANSCRIPTIONAL REPRESSOR"/>
    <property type="match status" value="1"/>
</dbReference>
<dbReference type="Proteomes" id="UP000591626">
    <property type="component" value="Unassembled WGS sequence"/>
</dbReference>
<dbReference type="PANTHER" id="PTHR30146:SF138">
    <property type="entry name" value="TRANSCRIPTIONAL REGULATORY PROTEIN"/>
    <property type="match status" value="1"/>
</dbReference>
<dbReference type="InterPro" id="IPR046335">
    <property type="entry name" value="LacI/GalR-like_sensor"/>
</dbReference>
<dbReference type="Gene3D" id="1.10.260.40">
    <property type="entry name" value="lambda repressor-like DNA-binding domains"/>
    <property type="match status" value="1"/>
</dbReference>
<organism evidence="5 6">
    <name type="scientific">Corynebacterium coyleae</name>
    <dbReference type="NCBI Taxonomy" id="53374"/>
    <lineage>
        <taxon>Bacteria</taxon>
        <taxon>Bacillati</taxon>
        <taxon>Actinomycetota</taxon>
        <taxon>Actinomycetes</taxon>
        <taxon>Mycobacteriales</taxon>
        <taxon>Corynebacteriaceae</taxon>
        <taxon>Corynebacterium</taxon>
    </lineage>
</organism>
<sequence>MAARATLREVALDAGVSPSTVSRALAGNPAISKQTRDRVFHSAAKLNYVPNLQARGLRSAASTAVGLTIPSLVNPFFAQMAASIQQAADTDGFSVMIATTNEDAGQLDAALQTFSGQQLAGAIIVPSMHSAPMVQSLLDRGQKIVQVDRVLPGLEVPSVITDARPSIRKAVQHLKDNGHTQIGYIAGPSSTSTGLQRLEGFHEAIRETKETNGLIFRGGYSSAEGFAGAADLLKRGASAIIAGDSMMTVGALQYVLDHKIGLGEDLALVGFDDQPAFQMQPVPLTVIEQHVEDVGRRAWEKIAALIRGEPTSQHEVLPTTLTIRESSNFNFTSRRCSR</sequence>
<dbReference type="RefSeq" id="WP_167615546.1">
    <property type="nucleotide sequence ID" value="NZ_JAAUVV010000001.1"/>
</dbReference>
<dbReference type="Pfam" id="PF00356">
    <property type="entry name" value="LacI"/>
    <property type="match status" value="1"/>
</dbReference>
<evidence type="ECO:0000256" key="2">
    <source>
        <dbReference type="ARBA" id="ARBA00023125"/>
    </source>
</evidence>
<protein>
    <submittedName>
        <fullName evidence="5">LacI family transcriptional regulator</fullName>
    </submittedName>
</protein>
<dbReference type="SUPFAM" id="SSF47413">
    <property type="entry name" value="lambda repressor-like DNA-binding domains"/>
    <property type="match status" value="1"/>
</dbReference>